<evidence type="ECO:0000313" key="2">
    <source>
        <dbReference type="Proteomes" id="UP000255277"/>
    </source>
</evidence>
<proteinExistence type="predicted"/>
<sequence length="54" mass="6335">MQVVIETKTVLLMKNNLHFSETTTNVVSFLLQYNRKINSIFKIQIDNDSQLIHN</sequence>
<organism evidence="1 2">
    <name type="scientific">Staphylococcus gallinarum</name>
    <dbReference type="NCBI Taxonomy" id="1293"/>
    <lineage>
        <taxon>Bacteria</taxon>
        <taxon>Bacillati</taxon>
        <taxon>Bacillota</taxon>
        <taxon>Bacilli</taxon>
        <taxon>Bacillales</taxon>
        <taxon>Staphylococcaceae</taxon>
        <taxon>Staphylococcus</taxon>
    </lineage>
</organism>
<accession>A0A380FBR1</accession>
<dbReference type="EMBL" id="UHDK01000001">
    <property type="protein sequence ID" value="SUM31355.1"/>
    <property type="molecule type" value="Genomic_DNA"/>
</dbReference>
<dbReference type="AlphaFoldDB" id="A0A380FBR1"/>
<evidence type="ECO:0000313" key="1">
    <source>
        <dbReference type="EMBL" id="SUM31355.1"/>
    </source>
</evidence>
<dbReference type="Proteomes" id="UP000255277">
    <property type="component" value="Unassembled WGS sequence"/>
</dbReference>
<protein>
    <submittedName>
        <fullName evidence="1">Uncharacterized protein</fullName>
    </submittedName>
</protein>
<reference evidence="1 2" key="1">
    <citation type="submission" date="2018-06" db="EMBL/GenBank/DDBJ databases">
        <authorList>
            <consortium name="Pathogen Informatics"/>
            <person name="Doyle S."/>
        </authorList>
    </citation>
    <scope>NUCLEOTIDE SEQUENCE [LARGE SCALE GENOMIC DNA]</scope>
    <source>
        <strain evidence="1 2">NCTC12195</strain>
    </source>
</reference>
<gene>
    <name evidence="1" type="ORF">NCTC12195_00764</name>
</gene>
<name>A0A380FBR1_STAGA</name>